<gene>
    <name evidence="2" type="ORF">MAXJ12_30402</name>
</gene>
<dbReference type="RefSeq" id="WP_008839650.1">
    <property type="nucleotide sequence ID" value="NZ_AHAM01000271.1"/>
</dbReference>
<dbReference type="EMBL" id="AHAM01000271">
    <property type="protein sequence ID" value="EHK53415.1"/>
    <property type="molecule type" value="Genomic_DNA"/>
</dbReference>
<reference evidence="2 3" key="1">
    <citation type="journal article" date="2012" name="J. Bacteriol.">
        <title>Draft Genome Sequence of Mesorhizobium alhagi CCNWXJ12-2T, a Novel Salt-Resistant Species Isolated from the Desert of Northwestern China.</title>
        <authorList>
            <person name="Zhou M."/>
            <person name="Chen W."/>
            <person name="Chen H."/>
            <person name="Wei G."/>
        </authorList>
    </citation>
    <scope>NUCLEOTIDE SEQUENCE [LARGE SCALE GENOMIC DNA]</scope>
    <source>
        <strain evidence="2 3">CCNWXJ12-2</strain>
    </source>
</reference>
<evidence type="ECO:0000313" key="3">
    <source>
        <dbReference type="Proteomes" id="UP000003250"/>
    </source>
</evidence>
<organism evidence="2 3">
    <name type="scientific">Mesorhizobium alhagi CCNWXJ12-2</name>
    <dbReference type="NCBI Taxonomy" id="1107882"/>
    <lineage>
        <taxon>Bacteria</taxon>
        <taxon>Pseudomonadati</taxon>
        <taxon>Pseudomonadota</taxon>
        <taxon>Alphaproteobacteria</taxon>
        <taxon>Hyphomicrobiales</taxon>
        <taxon>Phyllobacteriaceae</taxon>
        <taxon>Allomesorhizobium</taxon>
    </lineage>
</organism>
<evidence type="ECO:0000259" key="1">
    <source>
        <dbReference type="Pfam" id="PF21834"/>
    </source>
</evidence>
<evidence type="ECO:0000313" key="2">
    <source>
        <dbReference type="EMBL" id="EHK53415.1"/>
    </source>
</evidence>
<keyword evidence="3" id="KW-1185">Reference proteome</keyword>
<name>H0I0U3_9HYPH</name>
<proteinExistence type="predicted"/>
<dbReference type="AlphaFoldDB" id="H0I0U3"/>
<protein>
    <recommendedName>
        <fullName evidence="1">DUF6894 domain-containing protein</fullName>
    </recommendedName>
</protein>
<sequence>MPRYFYDLESNGQIVLDKEGLDLAGIDAARDEAIDALTTMFPELVADTDRRALAANVRGETGSLLFKVFLTIEVIRAH</sequence>
<feature type="domain" description="DUF6894" evidence="1">
    <location>
        <begin position="3"/>
        <end position="71"/>
    </location>
</feature>
<dbReference type="InterPro" id="IPR054189">
    <property type="entry name" value="DUF6894"/>
</dbReference>
<accession>H0I0U3</accession>
<dbReference type="Proteomes" id="UP000003250">
    <property type="component" value="Unassembled WGS sequence"/>
</dbReference>
<dbReference type="Pfam" id="PF21834">
    <property type="entry name" value="DUF6894"/>
    <property type="match status" value="1"/>
</dbReference>